<feature type="domain" description="Ig-like" evidence="6">
    <location>
        <begin position="189"/>
        <end position="282"/>
    </location>
</feature>
<dbReference type="InterPro" id="IPR051170">
    <property type="entry name" value="Neural/epithelial_adhesion"/>
</dbReference>
<dbReference type="Pfam" id="PF13927">
    <property type="entry name" value="Ig_3"/>
    <property type="match status" value="1"/>
</dbReference>
<organism evidence="7 8">
    <name type="scientific">Mya arenaria</name>
    <name type="common">Soft-shell clam</name>
    <dbReference type="NCBI Taxonomy" id="6604"/>
    <lineage>
        <taxon>Eukaryota</taxon>
        <taxon>Metazoa</taxon>
        <taxon>Spiralia</taxon>
        <taxon>Lophotrochozoa</taxon>
        <taxon>Mollusca</taxon>
        <taxon>Bivalvia</taxon>
        <taxon>Autobranchia</taxon>
        <taxon>Heteroconchia</taxon>
        <taxon>Euheterodonta</taxon>
        <taxon>Imparidentia</taxon>
        <taxon>Neoheterodontei</taxon>
        <taxon>Myida</taxon>
        <taxon>Myoidea</taxon>
        <taxon>Myidae</taxon>
        <taxon>Mya</taxon>
    </lineage>
</organism>
<dbReference type="InterPro" id="IPR003599">
    <property type="entry name" value="Ig_sub"/>
</dbReference>
<evidence type="ECO:0000259" key="6">
    <source>
        <dbReference type="PROSITE" id="PS50835"/>
    </source>
</evidence>
<dbReference type="SMART" id="SM00409">
    <property type="entry name" value="IG"/>
    <property type="match status" value="3"/>
</dbReference>
<evidence type="ECO:0000256" key="5">
    <source>
        <dbReference type="SAM" id="SignalP"/>
    </source>
</evidence>
<dbReference type="InterPro" id="IPR013783">
    <property type="entry name" value="Ig-like_fold"/>
</dbReference>
<dbReference type="InterPro" id="IPR013098">
    <property type="entry name" value="Ig_I-set"/>
</dbReference>
<keyword evidence="3" id="KW-1015">Disulfide bond</keyword>
<dbReference type="Proteomes" id="UP001164746">
    <property type="component" value="Chromosome 3"/>
</dbReference>
<dbReference type="PANTHER" id="PTHR12231:SF253">
    <property type="entry name" value="DPR-INTERACTING PROTEIN ETA, ISOFORM B-RELATED"/>
    <property type="match status" value="1"/>
</dbReference>
<dbReference type="Gene3D" id="2.60.40.10">
    <property type="entry name" value="Immunoglobulins"/>
    <property type="match status" value="3"/>
</dbReference>
<dbReference type="InterPro" id="IPR007110">
    <property type="entry name" value="Ig-like_dom"/>
</dbReference>
<evidence type="ECO:0000256" key="2">
    <source>
        <dbReference type="ARBA" id="ARBA00022737"/>
    </source>
</evidence>
<name>A0ABY7DTB2_MYAAR</name>
<dbReference type="Pfam" id="PF07679">
    <property type="entry name" value="I-set"/>
    <property type="match status" value="1"/>
</dbReference>
<reference evidence="7" key="1">
    <citation type="submission" date="2022-11" db="EMBL/GenBank/DDBJ databases">
        <title>Centuries of genome instability and evolution in soft-shell clam transmissible cancer (bioRxiv).</title>
        <authorList>
            <person name="Hart S.F.M."/>
            <person name="Yonemitsu M.A."/>
            <person name="Giersch R.M."/>
            <person name="Beal B.F."/>
            <person name="Arriagada G."/>
            <person name="Davis B.W."/>
            <person name="Ostrander E.A."/>
            <person name="Goff S.P."/>
            <person name="Metzger M.J."/>
        </authorList>
    </citation>
    <scope>NUCLEOTIDE SEQUENCE</scope>
    <source>
        <strain evidence="7">MELC-2E11</strain>
        <tissue evidence="7">Siphon/mantle</tissue>
    </source>
</reference>
<keyword evidence="8" id="KW-1185">Reference proteome</keyword>
<dbReference type="InterPro" id="IPR036179">
    <property type="entry name" value="Ig-like_dom_sf"/>
</dbReference>
<accession>A0ABY7DTB2</accession>
<dbReference type="SMART" id="SM00408">
    <property type="entry name" value="IGc2"/>
    <property type="match status" value="2"/>
</dbReference>
<dbReference type="EMBL" id="CP111014">
    <property type="protein sequence ID" value="WAR00119.1"/>
    <property type="molecule type" value="Genomic_DNA"/>
</dbReference>
<feature type="signal peptide" evidence="5">
    <location>
        <begin position="1"/>
        <end position="18"/>
    </location>
</feature>
<evidence type="ECO:0000256" key="3">
    <source>
        <dbReference type="ARBA" id="ARBA00023157"/>
    </source>
</evidence>
<evidence type="ECO:0000256" key="1">
    <source>
        <dbReference type="ARBA" id="ARBA00022729"/>
    </source>
</evidence>
<evidence type="ECO:0000256" key="4">
    <source>
        <dbReference type="ARBA" id="ARBA00023319"/>
    </source>
</evidence>
<dbReference type="InterPro" id="IPR003598">
    <property type="entry name" value="Ig_sub2"/>
</dbReference>
<gene>
    <name evidence="7" type="ORF">MAR_024491</name>
</gene>
<keyword evidence="1 5" id="KW-0732">Signal</keyword>
<evidence type="ECO:0000313" key="8">
    <source>
        <dbReference type="Proteomes" id="UP001164746"/>
    </source>
</evidence>
<evidence type="ECO:0000313" key="7">
    <source>
        <dbReference type="EMBL" id="WAR00119.1"/>
    </source>
</evidence>
<dbReference type="SUPFAM" id="SSF48726">
    <property type="entry name" value="Immunoglobulin"/>
    <property type="match status" value="3"/>
</dbReference>
<feature type="chain" id="PRO_5045504819" evidence="5">
    <location>
        <begin position="19"/>
        <end position="282"/>
    </location>
</feature>
<sequence length="282" mass="32114">MILLLFVRFLALDIPIVAWMDPKLKLLTVSDQRIIVDQRISIERPFTRDWNLHIRQVRRNDSGEYLCQINTQPVKSTKILLIVNEPPIILDHAGDQTVREGETVELWCRVGGEPLPSVTWYRKNKNDHGKATEVIGAAGDGLKIHNISRYCEDDYECVADNGIEPIATQMMTVTVQYASQMFSMIPVAPEVRLLSQKLSQAKGKETILDCTITANPHAYSVWKFRGQELANNAKHGISIYNDDLYTKTLSLRVGNLNDEDFGKYKCYAENIYGSDEESFLLY</sequence>
<dbReference type="PROSITE" id="PS50835">
    <property type="entry name" value="IG_LIKE"/>
    <property type="match status" value="2"/>
</dbReference>
<keyword evidence="2" id="KW-0677">Repeat</keyword>
<feature type="non-terminal residue" evidence="7">
    <location>
        <position position="282"/>
    </location>
</feature>
<keyword evidence="4" id="KW-0393">Immunoglobulin domain</keyword>
<feature type="domain" description="Ig-like" evidence="6">
    <location>
        <begin position="86"/>
        <end position="174"/>
    </location>
</feature>
<dbReference type="PANTHER" id="PTHR12231">
    <property type="entry name" value="CTX-RELATED TYPE I TRANSMEMBRANE PROTEIN"/>
    <property type="match status" value="1"/>
</dbReference>
<proteinExistence type="predicted"/>
<protein>
    <submittedName>
        <fullName evidence="7">LACH-like protein</fullName>
    </submittedName>
</protein>